<dbReference type="PANTHER" id="PTHR10066">
    <property type="entry name" value="BETA-GLUCURONIDASE"/>
    <property type="match status" value="1"/>
</dbReference>
<dbReference type="InterPro" id="IPR023232">
    <property type="entry name" value="Glyco_hydro_2_AS"/>
</dbReference>
<proteinExistence type="inferred from homology"/>
<evidence type="ECO:0000256" key="5">
    <source>
        <dbReference type="ARBA" id="ARBA00023295"/>
    </source>
</evidence>
<evidence type="ECO:0000256" key="1">
    <source>
        <dbReference type="ARBA" id="ARBA00007401"/>
    </source>
</evidence>
<dbReference type="PROSITE" id="PS00608">
    <property type="entry name" value="GLYCOSYL_HYDROL_F2_2"/>
    <property type="match status" value="1"/>
</dbReference>
<reference evidence="10 11" key="1">
    <citation type="submission" date="2019-09" db="EMBL/GenBank/DDBJ databases">
        <title>Draft genome sequence of Ginsengibacter sp. BR5-29.</title>
        <authorList>
            <person name="Im W.-T."/>
        </authorList>
    </citation>
    <scope>NUCLEOTIDE SEQUENCE [LARGE SCALE GENOMIC DNA]</scope>
    <source>
        <strain evidence="10 11">BR5-29</strain>
    </source>
</reference>
<keyword evidence="5" id="KW-0326">Glycosidase</keyword>
<feature type="signal peptide" evidence="6">
    <location>
        <begin position="1"/>
        <end position="20"/>
    </location>
</feature>
<evidence type="ECO:0000256" key="4">
    <source>
        <dbReference type="ARBA" id="ARBA00022801"/>
    </source>
</evidence>
<feature type="domain" description="Glycoside hydrolase family 2 immunoglobulin-like beta-sandwich" evidence="7">
    <location>
        <begin position="242"/>
        <end position="287"/>
    </location>
</feature>
<dbReference type="InterPro" id="IPR006101">
    <property type="entry name" value="Glyco_hydro_2"/>
</dbReference>
<evidence type="ECO:0000259" key="8">
    <source>
        <dbReference type="Pfam" id="PF02836"/>
    </source>
</evidence>
<feature type="domain" description="Glycoside hydrolase family 2 catalytic" evidence="8">
    <location>
        <begin position="289"/>
        <end position="548"/>
    </location>
</feature>
<evidence type="ECO:0000313" key="10">
    <source>
        <dbReference type="EMBL" id="KAA9037183.1"/>
    </source>
</evidence>
<dbReference type="AlphaFoldDB" id="A0A5J5IEG9"/>
<dbReference type="GO" id="GO:0030246">
    <property type="term" value="F:carbohydrate binding"/>
    <property type="evidence" value="ECO:0007669"/>
    <property type="project" value="TreeGrafter"/>
</dbReference>
<comment type="similarity">
    <text evidence="1">Belongs to the glycosyl hydrolase 2 family.</text>
</comment>
<keyword evidence="11" id="KW-1185">Reference proteome</keyword>
<dbReference type="Pfam" id="PF02836">
    <property type="entry name" value="Glyco_hydro_2_C"/>
    <property type="match status" value="1"/>
</dbReference>
<keyword evidence="4" id="KW-0378">Hydrolase</keyword>
<keyword evidence="6" id="KW-0732">Signal</keyword>
<dbReference type="Gene3D" id="3.20.20.80">
    <property type="entry name" value="Glycosidases"/>
    <property type="match status" value="1"/>
</dbReference>
<evidence type="ECO:0000259" key="9">
    <source>
        <dbReference type="Pfam" id="PF02837"/>
    </source>
</evidence>
<evidence type="ECO:0000256" key="2">
    <source>
        <dbReference type="ARBA" id="ARBA00012761"/>
    </source>
</evidence>
<dbReference type="InterPro" id="IPR017853">
    <property type="entry name" value="GH"/>
</dbReference>
<dbReference type="InterPro" id="IPR006104">
    <property type="entry name" value="Glyco_hydro_2_N"/>
</dbReference>
<dbReference type="Proteomes" id="UP000326903">
    <property type="component" value="Unassembled WGS sequence"/>
</dbReference>
<sequence>MKKYLVFFVVCNLLGLYASAQVDIIQNIDSRNIQNLDGQWHYIIDPYETGNNSFYQNKEQKSKSDLLEYDFAKSTMLNVPGDWNSQDDKLLYYEGTVWYEHDFNVTPRPGKIYFLYFKSVNYEAAVYINGQKAGEHKGGFTPFQFDVTSLLHNGSNFVVVKANNRRKKENVPTENFDWWNYGGITGDVFLAEMPSTFISDYKIQLTRSDYRHINGFVQLKGRQLPQKITVAIPEANIHTMITTNDSGYADINITTNKLHYWTPENPKLYNVIITDEEDTVTDKIGFRTVETKGQDILLNGKPVFLRGICMHDEDPFIPGRPRNVSECRMMLSWAKELNCNFIRLAHYPHNEAESRLADSMGIMLWEEVPVYWSIDWENSSTYDIAQHQLSELIARDKNRASVIVWSIGNETPATEAREKFMEALADHAHMLDDTRLVSAALLGHINNNVFHLDDPLGKKLDVVSFNEYLGWYSGLPQDISKYSFTIDYGKPIIITETGGGALAGFHADAETRFSEEFQEAIYKNQVKLIKGIDGLRGITPWILVDFQSPKRMNPTYQDYWNRKGLISETGQKKKAFYVLKSFYDEMEKKYPVK</sequence>
<dbReference type="PANTHER" id="PTHR10066:SF67">
    <property type="entry name" value="BETA-GLUCURONIDASE"/>
    <property type="match status" value="1"/>
</dbReference>
<dbReference type="GO" id="GO:0019391">
    <property type="term" value="P:glucuronoside catabolic process"/>
    <property type="evidence" value="ECO:0007669"/>
    <property type="project" value="TreeGrafter"/>
</dbReference>
<dbReference type="RefSeq" id="WP_150416111.1">
    <property type="nucleotide sequence ID" value="NZ_VYQF01000006.1"/>
</dbReference>
<evidence type="ECO:0000256" key="6">
    <source>
        <dbReference type="SAM" id="SignalP"/>
    </source>
</evidence>
<dbReference type="Gene3D" id="2.60.120.260">
    <property type="entry name" value="Galactose-binding domain-like"/>
    <property type="match status" value="1"/>
</dbReference>
<dbReference type="Pfam" id="PF02837">
    <property type="entry name" value="Glyco_hydro_2_N"/>
    <property type="match status" value="1"/>
</dbReference>
<protein>
    <recommendedName>
        <fullName evidence="3">Beta-glucuronidase</fullName>
        <ecNumber evidence="2">3.2.1.31</ecNumber>
    </recommendedName>
</protein>
<dbReference type="InterPro" id="IPR006102">
    <property type="entry name" value="Ig-like_GH2"/>
</dbReference>
<name>A0A5J5IEG9_9BACT</name>
<dbReference type="InterPro" id="IPR013783">
    <property type="entry name" value="Ig-like_fold"/>
</dbReference>
<organism evidence="10 11">
    <name type="scientific">Ginsengibacter hankyongi</name>
    <dbReference type="NCBI Taxonomy" id="2607284"/>
    <lineage>
        <taxon>Bacteria</taxon>
        <taxon>Pseudomonadati</taxon>
        <taxon>Bacteroidota</taxon>
        <taxon>Chitinophagia</taxon>
        <taxon>Chitinophagales</taxon>
        <taxon>Chitinophagaceae</taxon>
        <taxon>Ginsengibacter</taxon>
    </lineage>
</organism>
<dbReference type="SUPFAM" id="SSF51445">
    <property type="entry name" value="(Trans)glycosidases"/>
    <property type="match status" value="1"/>
</dbReference>
<dbReference type="GO" id="GO:0004566">
    <property type="term" value="F:beta-glucuronidase activity"/>
    <property type="evidence" value="ECO:0007669"/>
    <property type="project" value="UniProtKB-EC"/>
</dbReference>
<dbReference type="GO" id="GO:0005975">
    <property type="term" value="P:carbohydrate metabolic process"/>
    <property type="evidence" value="ECO:0007669"/>
    <property type="project" value="InterPro"/>
</dbReference>
<evidence type="ECO:0000313" key="11">
    <source>
        <dbReference type="Proteomes" id="UP000326903"/>
    </source>
</evidence>
<comment type="caution">
    <text evidence="10">The sequence shown here is derived from an EMBL/GenBank/DDBJ whole genome shotgun (WGS) entry which is preliminary data.</text>
</comment>
<gene>
    <name evidence="10" type="ORF">FW778_17295</name>
</gene>
<dbReference type="Gene3D" id="2.60.40.10">
    <property type="entry name" value="Immunoglobulins"/>
    <property type="match status" value="1"/>
</dbReference>
<dbReference type="EMBL" id="VYQF01000006">
    <property type="protein sequence ID" value="KAA9037183.1"/>
    <property type="molecule type" value="Genomic_DNA"/>
</dbReference>
<dbReference type="InterPro" id="IPR006103">
    <property type="entry name" value="Glyco_hydro_2_cat"/>
</dbReference>
<dbReference type="SUPFAM" id="SSF49785">
    <property type="entry name" value="Galactose-binding domain-like"/>
    <property type="match status" value="1"/>
</dbReference>
<dbReference type="EC" id="3.2.1.31" evidence="2"/>
<evidence type="ECO:0000256" key="3">
    <source>
        <dbReference type="ARBA" id="ARBA00016205"/>
    </source>
</evidence>
<dbReference type="PRINTS" id="PR00132">
    <property type="entry name" value="GLHYDRLASE2"/>
</dbReference>
<dbReference type="SUPFAM" id="SSF49303">
    <property type="entry name" value="beta-Galactosidase/glucuronidase domain"/>
    <property type="match status" value="1"/>
</dbReference>
<accession>A0A5J5IEG9</accession>
<dbReference type="InterPro" id="IPR008979">
    <property type="entry name" value="Galactose-bd-like_sf"/>
</dbReference>
<feature type="chain" id="PRO_5023872512" description="Beta-glucuronidase" evidence="6">
    <location>
        <begin position="21"/>
        <end position="593"/>
    </location>
</feature>
<feature type="domain" description="Glycosyl hydrolases family 2 sugar binding" evidence="9">
    <location>
        <begin position="33"/>
        <end position="194"/>
    </location>
</feature>
<dbReference type="InterPro" id="IPR036156">
    <property type="entry name" value="Beta-gal/glucu_dom_sf"/>
</dbReference>
<dbReference type="Pfam" id="PF00703">
    <property type="entry name" value="Glyco_hydro_2"/>
    <property type="match status" value="1"/>
</dbReference>
<evidence type="ECO:0000259" key="7">
    <source>
        <dbReference type="Pfam" id="PF00703"/>
    </source>
</evidence>